<dbReference type="Proteomes" id="UP000078486">
    <property type="component" value="Unassembled WGS sequence"/>
</dbReference>
<name>A0A178IEK2_9BACT</name>
<sequence>MPFRSPFILTNMSALPTPGTTGTRTIYHPGNIRLHDFTLFVQQGQSGALSTPAPATREQIIAAIQKVEIVIGTQVLREFTAEDLLTRQDILGYLQNGAADGTGMGALTIYFSNPLAASVLGEEATSWDLRGIPEVQFRITVARPAATTFFDIRAVSSVDNVANVDDKGQYFGIFVREVRQTDTIGAGRQSYFLLPRTRPFARLWMFSNVLPTRVILRHKGIDVYDVTQTAAQPELAMEFAKHGKVPLLNADGTVSTVWPVILNMTEQITERLDLKPSDQFELIMEKSASSQITFVIEQQSPGLA</sequence>
<dbReference type="InterPro" id="IPR053751">
    <property type="entry name" value="Viral_Major_Capsid_sf"/>
</dbReference>
<evidence type="ECO:0000313" key="1">
    <source>
        <dbReference type="EMBL" id="OAM87575.1"/>
    </source>
</evidence>
<comment type="caution">
    <text evidence="1">The sequence shown here is derived from an EMBL/GenBank/DDBJ whole genome shotgun (WGS) entry which is preliminary data.</text>
</comment>
<keyword evidence="2" id="KW-1185">Reference proteome</keyword>
<dbReference type="Gene3D" id="2.60.120.730">
    <property type="match status" value="1"/>
</dbReference>
<gene>
    <name evidence="1" type="ORF">AW736_21900</name>
</gene>
<dbReference type="CDD" id="cd00570">
    <property type="entry name" value="GST_N_family"/>
    <property type="match status" value="1"/>
</dbReference>
<dbReference type="EMBL" id="LRRQ01000167">
    <property type="protein sequence ID" value="OAM87575.1"/>
    <property type="molecule type" value="Genomic_DNA"/>
</dbReference>
<protein>
    <recommendedName>
        <fullName evidence="3">Viral coat protein P2 N-terminal domain-containing protein</fullName>
    </recommendedName>
</protein>
<evidence type="ECO:0000313" key="2">
    <source>
        <dbReference type="Proteomes" id="UP000078486"/>
    </source>
</evidence>
<reference evidence="1 2" key="1">
    <citation type="submission" date="2016-01" db="EMBL/GenBank/DDBJ databases">
        <title>High potential of lignocellulose degradation of a new Verrucomicrobia species.</title>
        <authorList>
            <person name="Wang Y."/>
            <person name="Shi Y."/>
            <person name="Qiu Z."/>
            <person name="Liu S."/>
            <person name="Yang H."/>
        </authorList>
    </citation>
    <scope>NUCLEOTIDE SEQUENCE [LARGE SCALE GENOMIC DNA]</scope>
    <source>
        <strain evidence="1 2">TSB47</strain>
    </source>
</reference>
<accession>A0A178IEK2</accession>
<dbReference type="AlphaFoldDB" id="A0A178IEK2"/>
<proteinExistence type="predicted"/>
<dbReference type="OrthoDB" id="7363503at2"/>
<evidence type="ECO:0008006" key="3">
    <source>
        <dbReference type="Google" id="ProtNLM"/>
    </source>
</evidence>
<dbReference type="STRING" id="1184151.AW736_21900"/>
<organism evidence="1 2">
    <name type="scientific">Termitidicoccus mucosus</name>
    <dbReference type="NCBI Taxonomy" id="1184151"/>
    <lineage>
        <taxon>Bacteria</taxon>
        <taxon>Pseudomonadati</taxon>
        <taxon>Verrucomicrobiota</taxon>
        <taxon>Opitutia</taxon>
        <taxon>Opitutales</taxon>
        <taxon>Opitutaceae</taxon>
        <taxon>Termitidicoccus</taxon>
    </lineage>
</organism>
<dbReference type="RefSeq" id="WP_068772444.1">
    <property type="nucleotide sequence ID" value="NZ_CP109796.1"/>
</dbReference>